<evidence type="ECO:0000256" key="3">
    <source>
        <dbReference type="ARBA" id="ARBA00005225"/>
    </source>
</evidence>
<reference evidence="17 20" key="2">
    <citation type="submission" date="2017-09" db="EMBL/GenBank/DDBJ databases">
        <title>Phase variable restriction modification systems are present in the genome sequences of periodontal pathogens Prevotella intermedia, Tannerella forsythia and Porphyromonas gingivalis.</title>
        <authorList>
            <person name="Haigh R.D."/>
            <person name="Crawford L."/>
            <person name="Ralph J."/>
            <person name="Wanford J."/>
            <person name="Vartoukian S.R."/>
            <person name="Hijazib K."/>
            <person name="Wade W."/>
            <person name="Oggioni M.R."/>
        </authorList>
    </citation>
    <scope>NUCLEOTIDE SEQUENCE [LARGE SCALE GENOMIC DNA]</scope>
    <source>
        <strain evidence="17 20">WW11663</strain>
    </source>
</reference>
<comment type="subcellular location">
    <subcellularLocation>
        <location evidence="2 14 15">Cytoplasm</location>
    </subcellularLocation>
</comment>
<evidence type="ECO:0000256" key="15">
    <source>
        <dbReference type="RuleBase" id="RU003530"/>
    </source>
</evidence>
<gene>
    <name evidence="14 18" type="primary">coaA</name>
    <name evidence="17" type="ORF">CLI86_04550</name>
    <name evidence="18" type="ORF">TFUB20_01938</name>
</gene>
<dbReference type="EC" id="2.7.1.33" evidence="5 14"/>
<evidence type="ECO:0000313" key="20">
    <source>
        <dbReference type="Proteomes" id="UP000219259"/>
    </source>
</evidence>
<organism evidence="18 19">
    <name type="scientific">Tannerella forsythia</name>
    <name type="common">Bacteroides forsythus</name>
    <dbReference type="NCBI Taxonomy" id="28112"/>
    <lineage>
        <taxon>Bacteria</taxon>
        <taxon>Pseudomonadati</taxon>
        <taxon>Bacteroidota</taxon>
        <taxon>Bacteroidia</taxon>
        <taxon>Bacteroidales</taxon>
        <taxon>Tannerellaceae</taxon>
        <taxon>Tannerella</taxon>
    </lineage>
</organism>
<evidence type="ECO:0000256" key="6">
    <source>
        <dbReference type="ARBA" id="ARBA00015080"/>
    </source>
</evidence>
<dbReference type="Proteomes" id="UP000182057">
    <property type="component" value="Unassembled WGS sequence"/>
</dbReference>
<feature type="domain" description="Phosphoribulokinase/uridine kinase" evidence="16">
    <location>
        <begin position="91"/>
        <end position="234"/>
    </location>
</feature>
<sequence>MNRKTYDATFSPFRSFTREEWKQLEEHPQFPVADMDLTQLQALNEPLTIAEVEDIYMPLIRLLQIHITHYRHLHKEREDFFKNPGRQVPYIIGIAGSVAVGKSTTAKVLQKLLSMLPEKPEVELVTTDGFLYSNAELEKRGLLHKKGFPESYDAKRLLAFLAGAKSGREILEAPVYSHLYYDIIPGEVCRIRKPDILIIEGINALQVTLNTQPCRRVFVSDFFDYSIYVDASEKDIRQWYIERFKKLQTSAFANPDSYFHQYASYDEETLRQLAVRVWEEINRPNLEQHILPTRFRADLILEKGEHHFVRNIRIRKI</sequence>
<dbReference type="OrthoDB" id="1550976at2"/>
<comment type="catalytic activity">
    <reaction evidence="1 14 15">
        <text>(R)-pantothenate + ATP = (R)-4'-phosphopantothenate + ADP + H(+)</text>
        <dbReference type="Rhea" id="RHEA:16373"/>
        <dbReference type="ChEBI" id="CHEBI:10986"/>
        <dbReference type="ChEBI" id="CHEBI:15378"/>
        <dbReference type="ChEBI" id="CHEBI:29032"/>
        <dbReference type="ChEBI" id="CHEBI:30616"/>
        <dbReference type="ChEBI" id="CHEBI:456216"/>
        <dbReference type="EC" id="2.7.1.33"/>
    </reaction>
</comment>
<dbReference type="RefSeq" id="WP_014225555.1">
    <property type="nucleotide sequence ID" value="NZ_CALHNL010000035.1"/>
</dbReference>
<evidence type="ECO:0000256" key="13">
    <source>
        <dbReference type="ARBA" id="ARBA00032866"/>
    </source>
</evidence>
<accession>A0A1D3USL0</accession>
<proteinExistence type="inferred from homology"/>
<dbReference type="UniPathway" id="UPA00241">
    <property type="reaction ID" value="UER00352"/>
</dbReference>
<dbReference type="InterPro" id="IPR006083">
    <property type="entry name" value="PRK/URK"/>
</dbReference>
<name>A0A1D3USL0_TANFO</name>
<keyword evidence="9 14" id="KW-0547">Nucleotide-binding</keyword>
<evidence type="ECO:0000256" key="1">
    <source>
        <dbReference type="ARBA" id="ARBA00001206"/>
    </source>
</evidence>
<evidence type="ECO:0000256" key="9">
    <source>
        <dbReference type="ARBA" id="ARBA00022741"/>
    </source>
</evidence>
<evidence type="ECO:0000259" key="16">
    <source>
        <dbReference type="Pfam" id="PF00485"/>
    </source>
</evidence>
<keyword evidence="8 14" id="KW-0808">Transferase</keyword>
<evidence type="ECO:0000256" key="5">
    <source>
        <dbReference type="ARBA" id="ARBA00012102"/>
    </source>
</evidence>
<evidence type="ECO:0000256" key="14">
    <source>
        <dbReference type="HAMAP-Rule" id="MF_00215"/>
    </source>
</evidence>
<dbReference type="InterPro" id="IPR027417">
    <property type="entry name" value="P-loop_NTPase"/>
</dbReference>
<keyword evidence="10 14" id="KW-0418">Kinase</keyword>
<dbReference type="GO" id="GO:0005737">
    <property type="term" value="C:cytoplasm"/>
    <property type="evidence" value="ECO:0007669"/>
    <property type="project" value="UniProtKB-SubCell"/>
</dbReference>
<evidence type="ECO:0000313" key="18">
    <source>
        <dbReference type="EMBL" id="SCQ23063.1"/>
    </source>
</evidence>
<keyword evidence="12 14" id="KW-0173">Coenzyme A biosynthesis</keyword>
<evidence type="ECO:0000256" key="7">
    <source>
        <dbReference type="ARBA" id="ARBA00022490"/>
    </source>
</evidence>
<dbReference type="EMBL" id="FMMM01000067">
    <property type="protein sequence ID" value="SCQ23063.1"/>
    <property type="molecule type" value="Genomic_DNA"/>
</dbReference>
<dbReference type="NCBIfam" id="TIGR00554">
    <property type="entry name" value="panK_bact"/>
    <property type="match status" value="1"/>
</dbReference>
<dbReference type="HAMAP" id="MF_00215">
    <property type="entry name" value="Pantothen_kinase_1"/>
    <property type="match status" value="1"/>
</dbReference>
<dbReference type="OMA" id="MQRKGFP"/>
<feature type="binding site" evidence="14">
    <location>
        <begin position="96"/>
        <end position="103"/>
    </location>
    <ligand>
        <name>ATP</name>
        <dbReference type="ChEBI" id="CHEBI:30616"/>
    </ligand>
</feature>
<dbReference type="GO" id="GO:0015937">
    <property type="term" value="P:coenzyme A biosynthetic process"/>
    <property type="evidence" value="ECO:0007669"/>
    <property type="project" value="UniProtKB-UniRule"/>
</dbReference>
<dbReference type="SUPFAM" id="SSF52540">
    <property type="entry name" value="P-loop containing nucleoside triphosphate hydrolases"/>
    <property type="match status" value="1"/>
</dbReference>
<dbReference type="Proteomes" id="UP000219259">
    <property type="component" value="Unassembled WGS sequence"/>
</dbReference>
<keyword evidence="11 14" id="KW-0067">ATP-binding</keyword>
<comment type="pathway">
    <text evidence="3 14 15">Cofactor biosynthesis; coenzyme A biosynthesis; CoA from (R)-pantothenate: step 1/5.</text>
</comment>
<reference evidence="18 19" key="1">
    <citation type="submission" date="2016-09" db="EMBL/GenBank/DDBJ databases">
        <authorList>
            <person name="Capua I."/>
            <person name="De Benedictis P."/>
            <person name="Joannis T."/>
            <person name="Lombin L.H."/>
            <person name="Cattoli G."/>
        </authorList>
    </citation>
    <scope>NUCLEOTIDE SEQUENCE [LARGE SCALE GENOMIC DNA]</scope>
    <source>
        <strain evidence="18 19">UB20</strain>
    </source>
</reference>
<evidence type="ECO:0000256" key="4">
    <source>
        <dbReference type="ARBA" id="ARBA00006087"/>
    </source>
</evidence>
<dbReference type="PANTHER" id="PTHR10285">
    <property type="entry name" value="URIDINE KINASE"/>
    <property type="match status" value="1"/>
</dbReference>
<evidence type="ECO:0000256" key="12">
    <source>
        <dbReference type="ARBA" id="ARBA00022993"/>
    </source>
</evidence>
<dbReference type="CDD" id="cd02025">
    <property type="entry name" value="PanK"/>
    <property type="match status" value="1"/>
</dbReference>
<evidence type="ECO:0000313" key="17">
    <source>
        <dbReference type="EMBL" id="PDP44316.1"/>
    </source>
</evidence>
<dbReference type="GO" id="GO:0005524">
    <property type="term" value="F:ATP binding"/>
    <property type="evidence" value="ECO:0007669"/>
    <property type="project" value="UniProtKB-UniRule"/>
</dbReference>
<dbReference type="GO" id="GO:0004594">
    <property type="term" value="F:pantothenate kinase activity"/>
    <property type="evidence" value="ECO:0007669"/>
    <property type="project" value="UniProtKB-UniRule"/>
</dbReference>
<dbReference type="GeneID" id="34759300"/>
<dbReference type="Pfam" id="PF00485">
    <property type="entry name" value="PRK"/>
    <property type="match status" value="1"/>
</dbReference>
<dbReference type="EMBL" id="NSLJ01000008">
    <property type="protein sequence ID" value="PDP44316.1"/>
    <property type="molecule type" value="Genomic_DNA"/>
</dbReference>
<dbReference type="Gene3D" id="3.40.50.300">
    <property type="entry name" value="P-loop containing nucleotide triphosphate hydrolases"/>
    <property type="match status" value="1"/>
</dbReference>
<keyword evidence="7 14" id="KW-0963">Cytoplasm</keyword>
<evidence type="ECO:0000256" key="11">
    <source>
        <dbReference type="ARBA" id="ARBA00022840"/>
    </source>
</evidence>
<dbReference type="PIRSF" id="PIRSF000545">
    <property type="entry name" value="Pantothenate_kin"/>
    <property type="match status" value="1"/>
</dbReference>
<evidence type="ECO:0000256" key="8">
    <source>
        <dbReference type="ARBA" id="ARBA00022679"/>
    </source>
</evidence>
<evidence type="ECO:0000313" key="19">
    <source>
        <dbReference type="Proteomes" id="UP000182057"/>
    </source>
</evidence>
<comment type="similarity">
    <text evidence="4 14 15">Belongs to the prokaryotic pantothenate kinase family.</text>
</comment>
<evidence type="ECO:0000256" key="10">
    <source>
        <dbReference type="ARBA" id="ARBA00022777"/>
    </source>
</evidence>
<dbReference type="InterPro" id="IPR004566">
    <property type="entry name" value="PanK"/>
</dbReference>
<dbReference type="AlphaFoldDB" id="A0A1D3USL0"/>
<protein>
    <recommendedName>
        <fullName evidence="6 14">Pantothenate kinase</fullName>
        <ecNumber evidence="5 14">2.7.1.33</ecNumber>
    </recommendedName>
    <alternativeName>
        <fullName evidence="13 14">Pantothenic acid kinase</fullName>
    </alternativeName>
</protein>
<evidence type="ECO:0000256" key="2">
    <source>
        <dbReference type="ARBA" id="ARBA00004496"/>
    </source>
</evidence>